<feature type="region of interest" description="Disordered" evidence="8">
    <location>
        <begin position="884"/>
        <end position="996"/>
    </location>
</feature>
<feature type="domain" description="SAP" evidence="9">
    <location>
        <begin position="140"/>
        <end position="174"/>
    </location>
</feature>
<feature type="compositionally biased region" description="Basic and acidic residues" evidence="8">
    <location>
        <begin position="405"/>
        <end position="422"/>
    </location>
</feature>
<organism evidence="10 11">
    <name type="scientific">Peronospora matthiolae</name>
    <dbReference type="NCBI Taxonomy" id="2874970"/>
    <lineage>
        <taxon>Eukaryota</taxon>
        <taxon>Sar</taxon>
        <taxon>Stramenopiles</taxon>
        <taxon>Oomycota</taxon>
        <taxon>Peronosporomycetes</taxon>
        <taxon>Peronosporales</taxon>
        <taxon>Peronosporaceae</taxon>
        <taxon>Peronospora</taxon>
    </lineage>
</organism>
<keyword evidence="6" id="KW-0206">Cytoskeleton</keyword>
<evidence type="ECO:0000313" key="10">
    <source>
        <dbReference type="EMBL" id="CAK7939024.1"/>
    </source>
</evidence>
<comment type="caution">
    <text evidence="10">The sequence shown here is derived from an EMBL/GenBank/DDBJ whole genome shotgun (WGS) entry which is preliminary data.</text>
</comment>
<feature type="compositionally biased region" description="Acidic residues" evidence="8">
    <location>
        <begin position="972"/>
        <end position="981"/>
    </location>
</feature>
<dbReference type="Pfam" id="PF03941">
    <property type="entry name" value="INCENP_ARK-bind"/>
    <property type="match status" value="1"/>
</dbReference>
<dbReference type="Gene3D" id="6.10.250.2990">
    <property type="match status" value="1"/>
</dbReference>
<dbReference type="PROSITE" id="PS50800">
    <property type="entry name" value="SAP"/>
    <property type="match status" value="1"/>
</dbReference>
<keyword evidence="5" id="KW-0159">Chromosome partition</keyword>
<dbReference type="Pfam" id="PF02037">
    <property type="entry name" value="SAP"/>
    <property type="match status" value="1"/>
</dbReference>
<dbReference type="GO" id="GO:0005634">
    <property type="term" value="C:nucleus"/>
    <property type="evidence" value="ECO:0007669"/>
    <property type="project" value="UniProtKB-SubCell"/>
</dbReference>
<evidence type="ECO:0000259" key="9">
    <source>
        <dbReference type="PROSITE" id="PS50800"/>
    </source>
</evidence>
<dbReference type="PANTHER" id="PTHR13142">
    <property type="entry name" value="INNER CENTROMERE PROTEIN"/>
    <property type="match status" value="1"/>
</dbReference>
<feature type="compositionally biased region" description="Acidic residues" evidence="8">
    <location>
        <begin position="203"/>
        <end position="213"/>
    </location>
</feature>
<evidence type="ECO:0000256" key="4">
    <source>
        <dbReference type="ARBA" id="ARBA00022490"/>
    </source>
</evidence>
<dbReference type="GO" id="GO:0007059">
    <property type="term" value="P:chromosome segregation"/>
    <property type="evidence" value="ECO:0007669"/>
    <property type="project" value="UniProtKB-KW"/>
</dbReference>
<feature type="compositionally biased region" description="Low complexity" evidence="8">
    <location>
        <begin position="282"/>
        <end position="292"/>
    </location>
</feature>
<evidence type="ECO:0000256" key="7">
    <source>
        <dbReference type="ARBA" id="ARBA00023242"/>
    </source>
</evidence>
<comment type="similarity">
    <text evidence="3">Belongs to the INCENP family.</text>
</comment>
<protein>
    <recommendedName>
        <fullName evidence="9">SAP domain-containing protein</fullName>
    </recommendedName>
</protein>
<dbReference type="AlphaFoldDB" id="A0AAV1UWH0"/>
<proteinExistence type="inferred from homology"/>
<dbReference type="SMART" id="SM00513">
    <property type="entry name" value="SAP"/>
    <property type="match status" value="1"/>
</dbReference>
<evidence type="ECO:0000256" key="2">
    <source>
        <dbReference type="ARBA" id="ARBA00004186"/>
    </source>
</evidence>
<dbReference type="EMBL" id="CAKLBY020000237">
    <property type="protein sequence ID" value="CAK7939024.1"/>
    <property type="molecule type" value="Genomic_DNA"/>
</dbReference>
<gene>
    <name evidence="10" type="ORF">PM001_LOCUS24174</name>
</gene>
<feature type="region of interest" description="Disordered" evidence="8">
    <location>
        <begin position="394"/>
        <end position="480"/>
    </location>
</feature>
<comment type="subcellular location">
    <subcellularLocation>
        <location evidence="2">Cytoplasm</location>
        <location evidence="2">Cytoskeleton</location>
        <location evidence="2">Spindle</location>
    </subcellularLocation>
    <subcellularLocation>
        <location evidence="1">Nucleus</location>
    </subcellularLocation>
</comment>
<evidence type="ECO:0000256" key="3">
    <source>
        <dbReference type="ARBA" id="ARBA00010042"/>
    </source>
</evidence>
<dbReference type="PANTHER" id="PTHR13142:SF1">
    <property type="entry name" value="INNER CENTROMERE PROTEIN"/>
    <property type="match status" value="1"/>
</dbReference>
<dbReference type="Gene3D" id="1.10.720.30">
    <property type="entry name" value="SAP domain"/>
    <property type="match status" value="1"/>
</dbReference>
<feature type="compositionally biased region" description="Polar residues" evidence="8">
    <location>
        <begin position="219"/>
        <end position="236"/>
    </location>
</feature>
<dbReference type="Proteomes" id="UP001162060">
    <property type="component" value="Unassembled WGS sequence"/>
</dbReference>
<keyword evidence="7" id="KW-0539">Nucleus</keyword>
<evidence type="ECO:0000313" key="11">
    <source>
        <dbReference type="Proteomes" id="UP001162060"/>
    </source>
</evidence>
<evidence type="ECO:0000256" key="6">
    <source>
        <dbReference type="ARBA" id="ARBA00023212"/>
    </source>
</evidence>
<evidence type="ECO:0000256" key="5">
    <source>
        <dbReference type="ARBA" id="ARBA00022829"/>
    </source>
</evidence>
<sequence>MGDAVLRVHSRLQLLACENWSALEESHGRNVSWLREEFAQISRSLGVKARLEQPQLDAAVPLYRGHEDTFDVAGPKWKKHKTERQGEVEAPIAAAVPCQEGETKRLSMRLRGRKPSTDVVVGAGATRKRGRSSAALLRDPGKLKVTELRSELKERGLRTSGLKAALFDRLLNALEKEQKEESEHLDQVEEVRAMKEQDKEAIVIDDDSDEEEIVRESVGSNKSQPSVLRSQSTSPKSAAEKSEDVEQSPVKLEGRQSMPPLLMNGNCAEGESHSGCAAQTEKASVSSKAAAATGVVEEQQLSAELDNVILSKMASSDDCKVAVTSNAETVSVYDEVKMARKSMQVGGKSELTSPLVWKRKSILRKASSLAPCTRAPARNVSFAPTDKVDVIVDNFQTDFTQPDPSPEKDSPLVERYVPHNDSKCAGSDSCSDASITPKSVRTSVASSSPLASPNDPSIEAPSEEETERQRKKREYDETVQREAQKFRLAAKLSAQKRVEEARASQVLWAKGDQLRSRLLASAAGEKRRSARTPLADKAVSDKVSPLLSESSTVTGSTSKVSDTNFLTVPATRGEARFLDTTPLNDKLVESTRSLDCRQGGDIIPEVTSGWESVLHWPKVPAAPHSVLTDKDESEGSIIHRLGVEPAAKSLPTTKRVPLEFAESRIPCPEDELEKLDRPSFVLPAASHKDVIKPESPKGQAAAPLLVHKPESLSSMVPSVPKPLAVETALKTVDLTITKDARRPISNLVSGLHSFTTLLEKNQSQEKTAVRSAPVLNALKLAEKSRVLEEKKRLEKERRKVMLKKKMEEHKKTAALKERAEKEAQAKREQDRLNVRKKREAELAKQRQQKLKEMRAGLEKKRAMLAAERKAVHVASASLVSKSTTTAAGASHQRHGGLSSTSEASQPKPVPVPIPKLDSKSIVPKLPQASKLAPKSTLKLAPKPTLTSPGPVKHARKSHSPDVMNYEMSDNVESSDGDSSDSDADHRGKKKVPKWAQKSHLKKVLHAQFGKNATDPSRAIFQDFVDTCNLEAIFETTDVSKKKKFARRTSSGNWLADRPTARDRALYQRDMGYDR</sequence>
<feature type="compositionally biased region" description="Polar residues" evidence="8">
    <location>
        <begin position="428"/>
        <end position="455"/>
    </location>
</feature>
<dbReference type="InterPro" id="IPR003034">
    <property type="entry name" value="SAP_dom"/>
</dbReference>
<feature type="compositionally biased region" description="Basic and acidic residues" evidence="8">
    <location>
        <begin position="178"/>
        <end position="202"/>
    </location>
</feature>
<dbReference type="InterPro" id="IPR036361">
    <property type="entry name" value="SAP_dom_sf"/>
</dbReference>
<feature type="region of interest" description="Disordered" evidence="8">
    <location>
        <begin position="804"/>
        <end position="847"/>
    </location>
</feature>
<feature type="compositionally biased region" description="Basic residues" evidence="8">
    <location>
        <begin position="986"/>
        <end position="996"/>
    </location>
</feature>
<evidence type="ECO:0000256" key="8">
    <source>
        <dbReference type="SAM" id="MobiDB-lite"/>
    </source>
</evidence>
<dbReference type="SUPFAM" id="SSF68906">
    <property type="entry name" value="SAP domain"/>
    <property type="match status" value="1"/>
</dbReference>
<reference evidence="10" key="1">
    <citation type="submission" date="2024-01" db="EMBL/GenBank/DDBJ databases">
        <authorList>
            <person name="Webb A."/>
        </authorList>
    </citation>
    <scope>NUCLEOTIDE SEQUENCE</scope>
    <source>
        <strain evidence="10">Pm1</strain>
    </source>
</reference>
<name>A0AAV1UWH0_9STRA</name>
<dbReference type="InterPro" id="IPR005635">
    <property type="entry name" value="Inner_centromere_prot_ARK-bd"/>
</dbReference>
<dbReference type="GO" id="GO:0005819">
    <property type="term" value="C:spindle"/>
    <property type="evidence" value="ECO:0007669"/>
    <property type="project" value="UniProtKB-SubCell"/>
</dbReference>
<accession>A0AAV1UWH0</accession>
<keyword evidence="4" id="KW-0963">Cytoplasm</keyword>
<evidence type="ECO:0000256" key="1">
    <source>
        <dbReference type="ARBA" id="ARBA00004123"/>
    </source>
</evidence>
<feature type="region of interest" description="Disordered" evidence="8">
    <location>
        <begin position="178"/>
        <end position="294"/>
    </location>
</feature>